<protein>
    <submittedName>
        <fullName evidence="3">Putative secreted protein (Por secretion system target)</fullName>
    </submittedName>
</protein>
<dbReference type="RefSeq" id="WP_106594794.1">
    <property type="nucleotide sequence ID" value="NZ_PYAS01000003.1"/>
</dbReference>
<dbReference type="InterPro" id="IPR026444">
    <property type="entry name" value="Secre_tail"/>
</dbReference>
<proteinExistence type="predicted"/>
<evidence type="ECO:0000313" key="3">
    <source>
        <dbReference type="EMBL" id="PSL31458.1"/>
    </source>
</evidence>
<comment type="caution">
    <text evidence="3">The sequence shown here is derived from an EMBL/GenBank/DDBJ whole genome shotgun (WGS) entry which is preliminary data.</text>
</comment>
<dbReference type="OrthoDB" id="903507at2"/>
<keyword evidence="4" id="KW-1185">Reference proteome</keyword>
<evidence type="ECO:0000256" key="1">
    <source>
        <dbReference type="SAM" id="SignalP"/>
    </source>
</evidence>
<accession>A0A2P8GBW2</accession>
<dbReference type="Proteomes" id="UP000241964">
    <property type="component" value="Unassembled WGS sequence"/>
</dbReference>
<name>A0A2P8GBW2_9BACT</name>
<dbReference type="NCBIfam" id="TIGR04183">
    <property type="entry name" value="Por_Secre_tail"/>
    <property type="match status" value="1"/>
</dbReference>
<evidence type="ECO:0000313" key="4">
    <source>
        <dbReference type="Proteomes" id="UP000241964"/>
    </source>
</evidence>
<dbReference type="EMBL" id="PYAS01000003">
    <property type="protein sequence ID" value="PSL31458.1"/>
    <property type="molecule type" value="Genomic_DNA"/>
</dbReference>
<dbReference type="Pfam" id="PF18962">
    <property type="entry name" value="Por_Secre_tail"/>
    <property type="match status" value="1"/>
</dbReference>
<sequence length="1418" mass="152416">MKKFCVLFVLSLIASIPLFAQSPSIKITYPGTACLNAVQKIQVTVTGKYNVDNQFTVQIRKGDNLPVISEIPARLVDDRIEVVHSDSSLSIPRYVQMRVATNSPKTESNWVNVDIHTKGSVNLALAASDTINPGEDLTLKFTAFTKSTATVTLNDSSYFTLSSFEEGYFVNLQYKGANTTAPFYIAHAENVCGPMKVSGQVKATLNPTSLRTLSVSPQAVCEGSEIRVNFATSGPALPASTKYRLRISVFQGDHSNVKTVEVPAQLKDNVLVATFPTSFNVTSRAEYMLRIITENPALLGANTFFDFVVYPRGSAVINTPSKTIEMGEKLPVGITFSGIAPYSATLQDGTVISSSQTNSQIDVRPEKTTSYAIKSVANGCGVQTVTSGPTMVVTVKPGIAMEPSVGERFFCAGSKGKIRMLSNIAVGDGTTFTVNGIVNEQKIYAFPAKKVGDYLEFDIPVLPKGTDLALGYDKIGAFYISSSNPSYKSGYYYDYGIRSMPEMVVLPHSVLNYKNPSEAGFGYGLYGNGPFKIEDAAGKIYNIDGYSAWYPNFYMNKTQDFKLKSISNACFKNETVPTVRLTLDTAGAAPGIYVQPLDKVICKQDSLEITFIKTGTFNTGNVFKIEGYIDCCTFQTLATVSKDGTHKIKVPVSQGQSGYPNFRVVSSNPAITSNQFETQMQGTPTDFNINPPGTREAPVEYLQGQEVSLWVSNREGGLSAFTYSDGTGDHTQELNSSVSHAVVQPPVGVVSAYTIKSARNQCGSFPVNLTTYVRVVPYRIVISAGESGSPLPACRNGSLVVPFVILDGDASKATFSLQIARDKTSEFTDLATGLTSRTFSITVPESVAPGRYQMRVASSDGSVSNAVDLVIGSAPSATISSTEKDPIVLNPGQGIYAMVNFTGTAPWTMIYENSEKQSTDNNPYQRPISAIAQKDFSLISVYNNCGYGSVSGKVSVKVNPILSVLPLQDEVCEGATVRVFYQLQGDASLDKDYIVFELVNTRTGKVTGVDSTRVRAGTLALKMPANPGDDYYRFRGVVRSYKLSTSTALTIKTKVDVSIIGNTTTNPGESAQIQIRSNKSANEAINYRLSDGQTGTFYGGSGNSEFFLKVSPTKTTTYTLASVDNGCGEGKKSGSATVEVNPPGERTVTVTSWEPSDNSAFCLGDAILVHYAQKGSFSAGNKMTVQFSDTTGRNFKSVTTTGNASPLKAIVPADFIPGKQYRMRVVASDAGTGSGAYEFPLSPGTKAGARFASESIIQDVSGAAKLVVLLSGTGPWDYQVGSPLGIKTEYATSATDTIFLYEKPLAEYYKILQVSNRCGPGAVEKPDVVQVEVITGEPSPSVTRVTVAPNPADNRLLIKFPDAAERTIRLVNAGGVPMLVKRSSLLEDELNISQLPAGIYVLSIEGKNFKSAHKIIKR</sequence>
<gene>
    <name evidence="3" type="ORF">CLV60_103324</name>
</gene>
<evidence type="ECO:0000259" key="2">
    <source>
        <dbReference type="Pfam" id="PF18962"/>
    </source>
</evidence>
<feature type="domain" description="Secretion system C-terminal sorting" evidence="2">
    <location>
        <begin position="1349"/>
        <end position="1416"/>
    </location>
</feature>
<feature type="signal peptide" evidence="1">
    <location>
        <begin position="1"/>
        <end position="20"/>
    </location>
</feature>
<feature type="chain" id="PRO_5015153412" evidence="1">
    <location>
        <begin position="21"/>
        <end position="1418"/>
    </location>
</feature>
<reference evidence="3 4" key="1">
    <citation type="submission" date="2018-03" db="EMBL/GenBank/DDBJ databases">
        <title>Genomic Encyclopedia of Archaeal and Bacterial Type Strains, Phase II (KMG-II): from individual species to whole genera.</title>
        <authorList>
            <person name="Goeker M."/>
        </authorList>
    </citation>
    <scope>NUCLEOTIDE SEQUENCE [LARGE SCALE GENOMIC DNA]</scope>
    <source>
        <strain evidence="3 4">DSM 29057</strain>
    </source>
</reference>
<organism evidence="3 4">
    <name type="scientific">Dyadobacter jiangsuensis</name>
    <dbReference type="NCBI Taxonomy" id="1591085"/>
    <lineage>
        <taxon>Bacteria</taxon>
        <taxon>Pseudomonadati</taxon>
        <taxon>Bacteroidota</taxon>
        <taxon>Cytophagia</taxon>
        <taxon>Cytophagales</taxon>
        <taxon>Spirosomataceae</taxon>
        <taxon>Dyadobacter</taxon>
    </lineage>
</organism>
<keyword evidence="1" id="KW-0732">Signal</keyword>